<dbReference type="PANTHER" id="PTHR35786:SF1">
    <property type="entry name" value="REDOX-SENSING TRANSCRIPTIONAL REPRESSOR REX 1"/>
    <property type="match status" value="1"/>
</dbReference>
<dbReference type="HAMAP" id="MF_01131">
    <property type="entry name" value="Rex"/>
    <property type="match status" value="1"/>
</dbReference>
<feature type="binding site" evidence="7">
    <location>
        <begin position="90"/>
        <end position="95"/>
    </location>
    <ligand>
        <name>NAD(+)</name>
        <dbReference type="ChEBI" id="CHEBI:57540"/>
    </ligand>
</feature>
<dbReference type="NCBIfam" id="NF003994">
    <property type="entry name" value="PRK05472.2-3"/>
    <property type="match status" value="1"/>
</dbReference>
<dbReference type="AlphaFoldDB" id="A0A1C0AD24"/>
<dbReference type="NCBIfam" id="NF003993">
    <property type="entry name" value="PRK05472.2-2"/>
    <property type="match status" value="1"/>
</dbReference>
<keyword evidence="5 7" id="KW-0238">DNA-binding</keyword>
<keyword evidence="3 7" id="KW-0805">Transcription regulation</keyword>
<evidence type="ECO:0000256" key="3">
    <source>
        <dbReference type="ARBA" id="ARBA00023015"/>
    </source>
</evidence>
<dbReference type="InterPro" id="IPR058236">
    <property type="entry name" value="Rex_actinobacterial-type"/>
</dbReference>
<dbReference type="SUPFAM" id="SSF46785">
    <property type="entry name" value="Winged helix' DNA-binding domain"/>
    <property type="match status" value="1"/>
</dbReference>
<comment type="subunit">
    <text evidence="7">Homodimer.</text>
</comment>
<feature type="domain" description="CoA-binding" evidence="8">
    <location>
        <begin position="79"/>
        <end position="180"/>
    </location>
</feature>
<keyword evidence="6 7" id="KW-0804">Transcription</keyword>
<dbReference type="InterPro" id="IPR036390">
    <property type="entry name" value="WH_DNA-bd_sf"/>
</dbReference>
<comment type="subcellular location">
    <subcellularLocation>
        <location evidence="7">Cytoplasm</location>
    </subcellularLocation>
</comment>
<dbReference type="NCBIfam" id="NF003996">
    <property type="entry name" value="PRK05472.2-5"/>
    <property type="match status" value="1"/>
</dbReference>
<dbReference type="InterPro" id="IPR022876">
    <property type="entry name" value="Tscrpt_rep_Rex"/>
</dbReference>
<dbReference type="GO" id="GO:0005737">
    <property type="term" value="C:cytoplasm"/>
    <property type="evidence" value="ECO:0007669"/>
    <property type="project" value="UniProtKB-SubCell"/>
</dbReference>
<evidence type="ECO:0000256" key="6">
    <source>
        <dbReference type="ARBA" id="ARBA00023163"/>
    </source>
</evidence>
<keyword evidence="2 7" id="KW-0678">Repressor</keyword>
<evidence type="ECO:0000256" key="5">
    <source>
        <dbReference type="ARBA" id="ARBA00023125"/>
    </source>
</evidence>
<organism evidence="9 10">
    <name type="scientific">Orenia metallireducens</name>
    <dbReference type="NCBI Taxonomy" id="1413210"/>
    <lineage>
        <taxon>Bacteria</taxon>
        <taxon>Bacillati</taxon>
        <taxon>Bacillota</taxon>
        <taxon>Clostridia</taxon>
        <taxon>Halanaerobiales</taxon>
        <taxon>Halobacteroidaceae</taxon>
        <taxon>Orenia</taxon>
    </lineage>
</organism>
<dbReference type="InterPro" id="IPR003781">
    <property type="entry name" value="CoA-bd"/>
</dbReference>
<dbReference type="GO" id="GO:0045892">
    <property type="term" value="P:negative regulation of DNA-templated transcription"/>
    <property type="evidence" value="ECO:0007669"/>
    <property type="project" value="InterPro"/>
</dbReference>
<accession>A0A1C0AD24</accession>
<dbReference type="GO" id="GO:0003677">
    <property type="term" value="F:DNA binding"/>
    <property type="evidence" value="ECO:0007669"/>
    <property type="project" value="UniProtKB-UniRule"/>
</dbReference>
<keyword evidence="1 7" id="KW-0963">Cytoplasm</keyword>
<reference evidence="10" key="1">
    <citation type="submission" date="2016-07" db="EMBL/GenBank/DDBJ databases">
        <authorList>
            <person name="Florea S."/>
            <person name="Webb J.S."/>
            <person name="Jaromczyk J."/>
            <person name="Schardl C.L."/>
        </authorList>
    </citation>
    <scope>NUCLEOTIDE SEQUENCE [LARGE SCALE GENOMIC DNA]</scope>
    <source>
        <strain evidence="10">Z6</strain>
    </source>
</reference>
<dbReference type="GO" id="GO:0051775">
    <property type="term" value="P:response to redox state"/>
    <property type="evidence" value="ECO:0007669"/>
    <property type="project" value="InterPro"/>
</dbReference>
<proteinExistence type="inferred from homology"/>
<name>A0A1C0AD24_9FIRM</name>
<evidence type="ECO:0000256" key="7">
    <source>
        <dbReference type="HAMAP-Rule" id="MF_01131"/>
    </source>
</evidence>
<dbReference type="NCBIfam" id="NF003989">
    <property type="entry name" value="PRK05472.1-3"/>
    <property type="match status" value="1"/>
</dbReference>
<dbReference type="InterPro" id="IPR009718">
    <property type="entry name" value="Rex_DNA-bd_C_dom"/>
</dbReference>
<dbReference type="Gene3D" id="1.10.10.10">
    <property type="entry name" value="Winged helix-like DNA-binding domain superfamily/Winged helix DNA-binding domain"/>
    <property type="match status" value="1"/>
</dbReference>
<sequence>MKNITTPTTTVERLPLYYRYLQKMDSQGVEVISSKELGDGLGIPSTQVRKDLSYYGEFGRRGVGYEVMDLMKNLEKILGLDNDWRIVLVGAGNLGQALVNYGGFKKLGLDISYVLDIDPEKVKNNLGSAQVYSMRQLSTVITDNDIKIGIIAVPSEVAQQVADELIDAGVKAIWNFAPIHLRVAEDIKVRDEDLSIGLISLSYYLSN</sequence>
<comment type="similarity">
    <text evidence="7">Belongs to the transcriptional regulatory Rex family.</text>
</comment>
<dbReference type="OrthoDB" id="9784760at2"/>
<dbReference type="Pfam" id="PF06971">
    <property type="entry name" value="Put_DNA-bind_N"/>
    <property type="match status" value="1"/>
</dbReference>
<feature type="DNA-binding region" description="H-T-H motif" evidence="7">
    <location>
        <begin position="16"/>
        <end position="55"/>
    </location>
</feature>
<gene>
    <name evidence="7" type="primary">rex</name>
    <name evidence="9" type="ORF">U472_01165</name>
</gene>
<evidence type="ECO:0000256" key="4">
    <source>
        <dbReference type="ARBA" id="ARBA00023027"/>
    </source>
</evidence>
<evidence type="ECO:0000313" key="9">
    <source>
        <dbReference type="EMBL" id="OCL28523.1"/>
    </source>
</evidence>
<dbReference type="SUPFAM" id="SSF51735">
    <property type="entry name" value="NAD(P)-binding Rossmann-fold domains"/>
    <property type="match status" value="1"/>
</dbReference>
<comment type="caution">
    <text evidence="9">The sequence shown here is derived from an EMBL/GenBank/DDBJ whole genome shotgun (WGS) entry which is preliminary data.</text>
</comment>
<dbReference type="NCBIfam" id="NF003992">
    <property type="entry name" value="PRK05472.2-1"/>
    <property type="match status" value="1"/>
</dbReference>
<comment type="function">
    <text evidence="7">Modulates transcription in response to changes in cellular NADH/NAD(+) redox state.</text>
</comment>
<dbReference type="RefSeq" id="WP_068714672.1">
    <property type="nucleotide sequence ID" value="NZ_LWDV01000005.1"/>
</dbReference>
<dbReference type="PANTHER" id="PTHR35786">
    <property type="entry name" value="REDOX-SENSING TRANSCRIPTIONAL REPRESSOR REX"/>
    <property type="match status" value="1"/>
</dbReference>
<keyword evidence="10" id="KW-1185">Reference proteome</keyword>
<protein>
    <recommendedName>
        <fullName evidence="7">Redox-sensing transcriptional repressor Rex</fullName>
    </recommendedName>
</protein>
<dbReference type="Pfam" id="PF02629">
    <property type="entry name" value="CoA_binding"/>
    <property type="match status" value="1"/>
</dbReference>
<reference evidence="9 10" key="2">
    <citation type="submission" date="2016-08" db="EMBL/GenBank/DDBJ databases">
        <title>Orenia metallireducens sp. nov. strain Z6, a Novel Metal-reducing Firmicute from the Deep Subsurface.</title>
        <authorList>
            <person name="Maxim B.I."/>
            <person name="Kenneth K."/>
            <person name="Flynn T.M."/>
            <person name="Oloughlin E.J."/>
            <person name="Locke R.A."/>
            <person name="Weber J.R."/>
            <person name="Egan S.M."/>
            <person name="Mackie R.I."/>
            <person name="Cann I.K."/>
        </authorList>
    </citation>
    <scope>NUCLEOTIDE SEQUENCE [LARGE SCALE GENOMIC DNA]</scope>
    <source>
        <strain evidence="9 10">Z6</strain>
    </source>
</reference>
<dbReference type="SMART" id="SM00881">
    <property type="entry name" value="CoA_binding"/>
    <property type="match status" value="1"/>
</dbReference>
<dbReference type="InterPro" id="IPR036388">
    <property type="entry name" value="WH-like_DNA-bd_sf"/>
</dbReference>
<dbReference type="GO" id="GO:0003700">
    <property type="term" value="F:DNA-binding transcription factor activity"/>
    <property type="evidence" value="ECO:0007669"/>
    <property type="project" value="UniProtKB-UniRule"/>
</dbReference>
<evidence type="ECO:0000256" key="2">
    <source>
        <dbReference type="ARBA" id="ARBA00022491"/>
    </source>
</evidence>
<dbReference type="InterPro" id="IPR036291">
    <property type="entry name" value="NAD(P)-bd_dom_sf"/>
</dbReference>
<dbReference type="Gene3D" id="3.40.50.720">
    <property type="entry name" value="NAD(P)-binding Rossmann-like Domain"/>
    <property type="match status" value="1"/>
</dbReference>
<keyword evidence="4 7" id="KW-0520">NAD</keyword>
<dbReference type="NCBIfam" id="NF003995">
    <property type="entry name" value="PRK05472.2-4"/>
    <property type="match status" value="1"/>
</dbReference>
<dbReference type="EMBL" id="LWDV01000005">
    <property type="protein sequence ID" value="OCL28523.1"/>
    <property type="molecule type" value="Genomic_DNA"/>
</dbReference>
<evidence type="ECO:0000259" key="8">
    <source>
        <dbReference type="SMART" id="SM00881"/>
    </source>
</evidence>
<evidence type="ECO:0000256" key="1">
    <source>
        <dbReference type="ARBA" id="ARBA00022490"/>
    </source>
</evidence>
<evidence type="ECO:0000313" key="10">
    <source>
        <dbReference type="Proteomes" id="UP000093514"/>
    </source>
</evidence>
<dbReference type="Proteomes" id="UP000093514">
    <property type="component" value="Unassembled WGS sequence"/>
</dbReference>